<sequence>MTDPDPVVPRLVTSGTREPVRGDPPRTLGGTLATVALLAGVLFAAAAPPALLGGLLLGVAVGGGAAVVADRRKSDHTMRLCLPRAGVCVRL</sequence>
<keyword evidence="2" id="KW-0472">Membrane</keyword>
<keyword evidence="2" id="KW-1133">Transmembrane helix</keyword>
<protein>
    <submittedName>
        <fullName evidence="3">Uncharacterized protein</fullName>
    </submittedName>
</protein>
<keyword evidence="4" id="KW-1185">Reference proteome</keyword>
<proteinExistence type="predicted"/>
<dbReference type="EMBL" id="FOXI01000002">
    <property type="protein sequence ID" value="SFP30034.1"/>
    <property type="molecule type" value="Genomic_DNA"/>
</dbReference>
<evidence type="ECO:0000313" key="3">
    <source>
        <dbReference type="EMBL" id="SFP30034.1"/>
    </source>
</evidence>
<name>A0A1I5P7E9_9EURY</name>
<evidence type="ECO:0000256" key="1">
    <source>
        <dbReference type="SAM" id="MobiDB-lite"/>
    </source>
</evidence>
<accession>A0A1I5P7E9</accession>
<evidence type="ECO:0000256" key="2">
    <source>
        <dbReference type="SAM" id="Phobius"/>
    </source>
</evidence>
<feature type="transmembrane region" description="Helical" evidence="2">
    <location>
        <begin position="51"/>
        <end position="69"/>
    </location>
</feature>
<keyword evidence="2" id="KW-0812">Transmembrane</keyword>
<dbReference type="Proteomes" id="UP000183769">
    <property type="component" value="Unassembled WGS sequence"/>
</dbReference>
<reference evidence="4" key="1">
    <citation type="submission" date="2016-10" db="EMBL/GenBank/DDBJ databases">
        <authorList>
            <person name="Varghese N."/>
            <person name="Submissions S."/>
        </authorList>
    </citation>
    <scope>NUCLEOTIDE SEQUENCE [LARGE SCALE GENOMIC DNA]</scope>
    <source>
        <strain evidence="4">CGMCC 1.10329</strain>
    </source>
</reference>
<evidence type="ECO:0000313" key="4">
    <source>
        <dbReference type="Proteomes" id="UP000183769"/>
    </source>
</evidence>
<gene>
    <name evidence="3" type="ORF">SAMN05216277_102395</name>
</gene>
<feature type="region of interest" description="Disordered" evidence="1">
    <location>
        <begin position="1"/>
        <end position="26"/>
    </location>
</feature>
<organism evidence="3 4">
    <name type="scientific">Halolamina pelagica</name>
    <dbReference type="NCBI Taxonomy" id="699431"/>
    <lineage>
        <taxon>Archaea</taxon>
        <taxon>Methanobacteriati</taxon>
        <taxon>Methanobacteriota</taxon>
        <taxon>Stenosarchaea group</taxon>
        <taxon>Halobacteria</taxon>
        <taxon>Halobacteriales</taxon>
        <taxon>Haloferacaceae</taxon>
    </lineage>
</organism>
<dbReference type="AlphaFoldDB" id="A0A1I5P7E9"/>
<dbReference type="RefSeq" id="WP_074876105.1">
    <property type="nucleotide sequence ID" value="NZ_FOXI01000002.1"/>
</dbReference>